<keyword evidence="2" id="KW-1185">Reference proteome</keyword>
<reference evidence="1 2" key="1">
    <citation type="submission" date="2019-10" db="EMBL/GenBank/DDBJ databases">
        <title>Genomic and transcriptomic insights into the perfect genentic adaptation of a filamentous nitrogen-fixing cyanobacterium to rice fields.</title>
        <authorList>
            <person name="Chen Z."/>
        </authorList>
    </citation>
    <scope>NUCLEOTIDE SEQUENCE [LARGE SCALE GENOMIC DNA]</scope>
    <source>
        <strain evidence="1">CCNUC1</strain>
    </source>
</reference>
<name>A0A5P8WK67_9NOSO</name>
<evidence type="ECO:0000313" key="1">
    <source>
        <dbReference type="EMBL" id="QFS52961.1"/>
    </source>
</evidence>
<dbReference type="Proteomes" id="UP000326678">
    <property type="component" value="Chromosome pGXM07"/>
</dbReference>
<sequence length="127" mass="13912">MKATARLAGVSDRAILKVLASADLKPSKLTQMLMDKGFAGADLNSWRTEGIPDIAVGIILNYYAYLAGRYCTQQARLVCEAFGTIGVRAWIQDALPGFLTKLEEIGVKNCQNVYCKRIPAALLYDPK</sequence>
<organism evidence="1 2">
    <name type="scientific">Nostoc sphaeroides CCNUC1</name>
    <dbReference type="NCBI Taxonomy" id="2653204"/>
    <lineage>
        <taxon>Bacteria</taxon>
        <taxon>Bacillati</taxon>
        <taxon>Cyanobacteriota</taxon>
        <taxon>Cyanophyceae</taxon>
        <taxon>Nostocales</taxon>
        <taxon>Nostocaceae</taxon>
        <taxon>Nostoc</taxon>
    </lineage>
</organism>
<evidence type="ECO:0000313" key="2">
    <source>
        <dbReference type="Proteomes" id="UP000326678"/>
    </source>
</evidence>
<accession>A0A5P8WK67</accession>
<dbReference type="AlphaFoldDB" id="A0A5P8WK67"/>
<protein>
    <submittedName>
        <fullName evidence="1">High-affnity carbon uptake protein Hat/HatR</fullName>
    </submittedName>
</protein>
<dbReference type="KEGG" id="nsh:GXM_10225"/>
<dbReference type="EMBL" id="CP045234">
    <property type="protein sequence ID" value="QFS52961.1"/>
    <property type="molecule type" value="Genomic_DNA"/>
</dbReference>
<gene>
    <name evidence="1" type="ORF">GXM_10225</name>
</gene>
<proteinExistence type="predicted"/>